<proteinExistence type="predicted"/>
<evidence type="ECO:0000256" key="3">
    <source>
        <dbReference type="ARBA" id="ARBA00023163"/>
    </source>
</evidence>
<dbReference type="SUPFAM" id="SSF46689">
    <property type="entry name" value="Homeodomain-like"/>
    <property type="match status" value="2"/>
</dbReference>
<dbReference type="InterPro" id="IPR020449">
    <property type="entry name" value="Tscrpt_reg_AraC-type_HTH"/>
</dbReference>
<dbReference type="InterPro" id="IPR014710">
    <property type="entry name" value="RmlC-like_jellyroll"/>
</dbReference>
<evidence type="ECO:0000256" key="1">
    <source>
        <dbReference type="ARBA" id="ARBA00023015"/>
    </source>
</evidence>
<keyword evidence="3" id="KW-0804">Transcription</keyword>
<evidence type="ECO:0000313" key="5">
    <source>
        <dbReference type="EMBL" id="PXW84798.1"/>
    </source>
</evidence>
<evidence type="ECO:0000313" key="6">
    <source>
        <dbReference type="Proteomes" id="UP000247978"/>
    </source>
</evidence>
<feature type="domain" description="HTH araC/xylS-type" evidence="4">
    <location>
        <begin position="147"/>
        <end position="244"/>
    </location>
</feature>
<accession>A0A2V3VVL8</accession>
<dbReference type="OrthoDB" id="183331at2"/>
<dbReference type="PRINTS" id="PR00032">
    <property type="entry name" value="HTHARAC"/>
</dbReference>
<organism evidence="5 6">
    <name type="scientific">Pseudogracilibacillus auburnensis</name>
    <dbReference type="NCBI Taxonomy" id="1494959"/>
    <lineage>
        <taxon>Bacteria</taxon>
        <taxon>Bacillati</taxon>
        <taxon>Bacillota</taxon>
        <taxon>Bacilli</taxon>
        <taxon>Bacillales</taxon>
        <taxon>Bacillaceae</taxon>
        <taxon>Pseudogracilibacillus</taxon>
    </lineage>
</organism>
<dbReference type="Gene3D" id="2.60.120.10">
    <property type="entry name" value="Jelly Rolls"/>
    <property type="match status" value="1"/>
</dbReference>
<dbReference type="SUPFAM" id="SSF51215">
    <property type="entry name" value="Regulatory protein AraC"/>
    <property type="match status" value="1"/>
</dbReference>
<dbReference type="GO" id="GO:0043565">
    <property type="term" value="F:sequence-specific DNA binding"/>
    <property type="evidence" value="ECO:0007669"/>
    <property type="project" value="InterPro"/>
</dbReference>
<evidence type="ECO:0000259" key="4">
    <source>
        <dbReference type="PROSITE" id="PS01124"/>
    </source>
</evidence>
<protein>
    <submittedName>
        <fullName evidence="5">AraC family transcriptional regulator</fullName>
    </submittedName>
</protein>
<evidence type="ECO:0000256" key="2">
    <source>
        <dbReference type="ARBA" id="ARBA00023125"/>
    </source>
</evidence>
<dbReference type="Pfam" id="PF12833">
    <property type="entry name" value="HTH_18"/>
    <property type="match status" value="1"/>
</dbReference>
<dbReference type="PANTHER" id="PTHR46796:SF2">
    <property type="entry name" value="TRANSCRIPTIONAL REGULATORY PROTEIN"/>
    <property type="match status" value="1"/>
</dbReference>
<name>A0A2V3VVL8_9BACI</name>
<dbReference type="Proteomes" id="UP000247978">
    <property type="component" value="Unassembled WGS sequence"/>
</dbReference>
<dbReference type="InterPro" id="IPR009057">
    <property type="entry name" value="Homeodomain-like_sf"/>
</dbReference>
<keyword evidence="6" id="KW-1185">Reference proteome</keyword>
<dbReference type="PROSITE" id="PS01124">
    <property type="entry name" value="HTH_ARAC_FAMILY_2"/>
    <property type="match status" value="1"/>
</dbReference>
<reference evidence="5 6" key="1">
    <citation type="submission" date="2018-05" db="EMBL/GenBank/DDBJ databases">
        <title>Genomic Encyclopedia of Type Strains, Phase IV (KMG-IV): sequencing the most valuable type-strain genomes for metagenomic binning, comparative biology and taxonomic classification.</title>
        <authorList>
            <person name="Goeker M."/>
        </authorList>
    </citation>
    <scope>NUCLEOTIDE SEQUENCE [LARGE SCALE GENOMIC DNA]</scope>
    <source>
        <strain evidence="5 6">DSM 28556</strain>
    </source>
</reference>
<dbReference type="EMBL" id="QJJQ01000013">
    <property type="protein sequence ID" value="PXW84798.1"/>
    <property type="molecule type" value="Genomic_DNA"/>
</dbReference>
<dbReference type="Pfam" id="PF02311">
    <property type="entry name" value="AraC_binding"/>
    <property type="match status" value="1"/>
</dbReference>
<dbReference type="PANTHER" id="PTHR46796">
    <property type="entry name" value="HTH-TYPE TRANSCRIPTIONAL ACTIVATOR RHAS-RELATED"/>
    <property type="match status" value="1"/>
</dbReference>
<dbReference type="Gene3D" id="1.10.10.60">
    <property type="entry name" value="Homeodomain-like"/>
    <property type="match status" value="2"/>
</dbReference>
<dbReference type="AlphaFoldDB" id="A0A2V3VVL8"/>
<sequence length="265" mass="30537">MQKFPAHFHDYYVIGFIEEGQRLLICQGEETIINPGDLLLFNPFEIHSCAQIDGKTLDYRCLNIKNEIMEKVILEINGRADLPTFTQNVFFQSELVASLKVLHEKISNREDPLEKEELFYYFLEELILTYSDLSIPPLPPSTSDQIEASCIFLRENYSKKLSLDIVSDISGWSKYHFLRTFTKGMGISPNSYLMTIRIHQAKEFLEQGDKPIDVALATGFTDQSHFTKFFKSLIGLTPKQYMRIVNGTKDQNEEMSDVNGKFTSF</sequence>
<dbReference type="InterPro" id="IPR003313">
    <property type="entry name" value="AraC-bd"/>
</dbReference>
<comment type="caution">
    <text evidence="5">The sequence shown here is derived from an EMBL/GenBank/DDBJ whole genome shotgun (WGS) entry which is preliminary data.</text>
</comment>
<dbReference type="InterPro" id="IPR018060">
    <property type="entry name" value="HTH_AraC"/>
</dbReference>
<dbReference type="InterPro" id="IPR050204">
    <property type="entry name" value="AraC_XylS_family_regulators"/>
</dbReference>
<dbReference type="GO" id="GO:0003700">
    <property type="term" value="F:DNA-binding transcription factor activity"/>
    <property type="evidence" value="ECO:0007669"/>
    <property type="project" value="InterPro"/>
</dbReference>
<gene>
    <name evidence="5" type="ORF">DFR56_11342</name>
</gene>
<dbReference type="SMART" id="SM00342">
    <property type="entry name" value="HTH_ARAC"/>
    <property type="match status" value="1"/>
</dbReference>
<keyword evidence="1" id="KW-0805">Transcription regulation</keyword>
<keyword evidence="2" id="KW-0238">DNA-binding</keyword>
<dbReference type="InterPro" id="IPR037923">
    <property type="entry name" value="HTH-like"/>
</dbReference>